<dbReference type="RefSeq" id="WP_184508698.1">
    <property type="nucleotide sequence ID" value="NZ_JACHVT010000002.1"/>
</dbReference>
<evidence type="ECO:0000313" key="1">
    <source>
        <dbReference type="EMBL" id="MBB2985789.1"/>
    </source>
</evidence>
<accession>A0A839PRU2</accession>
<reference evidence="1 2" key="1">
    <citation type="submission" date="2020-08" db="EMBL/GenBank/DDBJ databases">
        <title>Genomic Encyclopedia of Type Strains, Phase IV (KMG-V): Genome sequencing to study the core and pangenomes of soil and plant-associated prokaryotes.</title>
        <authorList>
            <person name="Whitman W."/>
        </authorList>
    </citation>
    <scope>NUCLEOTIDE SEQUENCE [LARGE SCALE GENOMIC DNA]</scope>
    <source>
        <strain evidence="1 2">B3ACCR2</strain>
    </source>
</reference>
<dbReference type="EMBL" id="JACHVT010000002">
    <property type="protein sequence ID" value="MBB2985789.1"/>
    <property type="molecule type" value="Genomic_DNA"/>
</dbReference>
<name>A0A839PRU2_9MICO</name>
<comment type="caution">
    <text evidence="1">The sequence shown here is derived from an EMBL/GenBank/DDBJ whole genome shotgun (WGS) entry which is preliminary data.</text>
</comment>
<sequence length="306" mass="32910">MTELPFTADHLLDAATLTAAGLHSHDLERLVRSGRLHPLVGGWYATRPPDGPGDRHGLTARALARHFAGRAGVSHHSRLVVAGLPTWRADLSIVALTRRDDRGSRSRRGYRVFPSVPGLVMADTAAGPAVPLGAAIVQTGLLNGRMDALVAADAALFRSLVTPDELVPAVGLFCGARGIGPGRALLRHADGRHESPGETRTSHALRSLGLAHTPQVLVTTAQGTKRVDALLDDAPAVVEFDGRVKYDGPAPERVRTDPLFAEKRREDAIRDELYEVVWVVWAELDDLTALGRRIRAARDRAVARVA</sequence>
<protein>
    <submittedName>
        <fullName evidence="1">Uncharacterized protein</fullName>
    </submittedName>
</protein>
<dbReference type="Proteomes" id="UP000590811">
    <property type="component" value="Unassembled WGS sequence"/>
</dbReference>
<organism evidence="1 2">
    <name type="scientific">Terracoccus luteus</name>
    <dbReference type="NCBI Taxonomy" id="53356"/>
    <lineage>
        <taxon>Bacteria</taxon>
        <taxon>Bacillati</taxon>
        <taxon>Actinomycetota</taxon>
        <taxon>Actinomycetes</taxon>
        <taxon>Micrococcales</taxon>
        <taxon>Intrasporangiaceae</taxon>
        <taxon>Terracoccus</taxon>
    </lineage>
</organism>
<dbReference type="AlphaFoldDB" id="A0A839PRU2"/>
<proteinExistence type="predicted"/>
<evidence type="ECO:0000313" key="2">
    <source>
        <dbReference type="Proteomes" id="UP000590811"/>
    </source>
</evidence>
<gene>
    <name evidence="1" type="ORF">FHW14_000938</name>
</gene>